<dbReference type="GO" id="GO:1902936">
    <property type="term" value="F:phosphatidylinositol bisphosphate binding"/>
    <property type="evidence" value="ECO:0007669"/>
    <property type="project" value="TreeGrafter"/>
</dbReference>
<evidence type="ECO:0000259" key="1">
    <source>
        <dbReference type="PROSITE" id="PS50191"/>
    </source>
</evidence>
<organism evidence="2">
    <name type="scientific">Ixodes ricinus</name>
    <name type="common">Common tick</name>
    <name type="synonym">Acarus ricinus</name>
    <dbReference type="NCBI Taxonomy" id="34613"/>
    <lineage>
        <taxon>Eukaryota</taxon>
        <taxon>Metazoa</taxon>
        <taxon>Ecdysozoa</taxon>
        <taxon>Arthropoda</taxon>
        <taxon>Chelicerata</taxon>
        <taxon>Arachnida</taxon>
        <taxon>Acari</taxon>
        <taxon>Parasitiformes</taxon>
        <taxon>Ixodida</taxon>
        <taxon>Ixodoidea</taxon>
        <taxon>Ixodidae</taxon>
        <taxon>Ixodinae</taxon>
        <taxon>Ixodes</taxon>
    </lineage>
</organism>
<dbReference type="CDD" id="cd00170">
    <property type="entry name" value="SEC14"/>
    <property type="match status" value="1"/>
</dbReference>
<evidence type="ECO:0000313" key="2">
    <source>
        <dbReference type="EMBL" id="JAB74088.1"/>
    </source>
</evidence>
<dbReference type="InterPro" id="IPR011074">
    <property type="entry name" value="CRAL/TRIO_N_dom"/>
</dbReference>
<name>V5HKT9_IXORI</name>
<dbReference type="PANTHER" id="PTHR10174">
    <property type="entry name" value="ALPHA-TOCOPHEROL TRANSFER PROTEIN-RELATED"/>
    <property type="match status" value="1"/>
</dbReference>
<dbReference type="GO" id="GO:0016020">
    <property type="term" value="C:membrane"/>
    <property type="evidence" value="ECO:0007669"/>
    <property type="project" value="TreeGrafter"/>
</dbReference>
<dbReference type="SUPFAM" id="SSF52087">
    <property type="entry name" value="CRAL/TRIO domain"/>
    <property type="match status" value="1"/>
</dbReference>
<protein>
    <submittedName>
        <fullName evidence="2">Putative tocopherol alpha transfer protein</fullName>
    </submittedName>
</protein>
<dbReference type="Gene3D" id="3.40.525.10">
    <property type="entry name" value="CRAL-TRIO lipid binding domain"/>
    <property type="match status" value="1"/>
</dbReference>
<dbReference type="SUPFAM" id="SSF46938">
    <property type="entry name" value="CRAL/TRIO N-terminal domain"/>
    <property type="match status" value="1"/>
</dbReference>
<dbReference type="PANTHER" id="PTHR10174:SF130">
    <property type="entry name" value="ALPHA-TOCOPHEROL TRANSFER PROTEIN-LIKE"/>
    <property type="match status" value="1"/>
</dbReference>
<dbReference type="InterPro" id="IPR036273">
    <property type="entry name" value="CRAL/TRIO_N_dom_sf"/>
</dbReference>
<dbReference type="InterPro" id="IPR036865">
    <property type="entry name" value="CRAL-TRIO_dom_sf"/>
</dbReference>
<feature type="domain" description="CRAL-TRIO" evidence="1">
    <location>
        <begin position="1"/>
        <end position="201"/>
    </location>
</feature>
<sequence>MDGLPPDLKIVAKQELGETPEVRRDAVARLRTLVDEEPTLQCPLDEEFLVKFLRGRKYRVEEAFENIRVWNPGVCSLNEFFRAVIVGTEYCLLDQRFQIAGVVAVVDLEGLNFSHLLHYTPKELRKTIKLGQECYPLRIKGIYFVNNPQVFQLMYAVVKLFLNAKLIKRVHFIGHDYDQLHELVPRELLPEEYGGTLDNYDYDEFERDLLSTDTFFVELGKHGYREQRAQEESTEL</sequence>
<dbReference type="SMART" id="SM00516">
    <property type="entry name" value="SEC14"/>
    <property type="match status" value="1"/>
</dbReference>
<dbReference type="Pfam" id="PF00650">
    <property type="entry name" value="CRAL_TRIO"/>
    <property type="match status" value="1"/>
</dbReference>
<dbReference type="InterPro" id="IPR001251">
    <property type="entry name" value="CRAL-TRIO_dom"/>
</dbReference>
<dbReference type="Gene3D" id="1.10.8.20">
    <property type="entry name" value="N-terminal domain of phosphatidylinositol transfer protein sec14p"/>
    <property type="match status" value="1"/>
</dbReference>
<dbReference type="SMART" id="SM01100">
    <property type="entry name" value="CRAL_TRIO_N"/>
    <property type="match status" value="1"/>
</dbReference>
<dbReference type="EMBL" id="GANP01010380">
    <property type="protein sequence ID" value="JAB74088.1"/>
    <property type="molecule type" value="mRNA"/>
</dbReference>
<reference evidence="2" key="1">
    <citation type="journal article" date="2015" name="Sci. Rep.">
        <title>Tissue- and time-dependent transcription in Ixodes ricinus salivary glands and midguts when blood feeding on the vertebrate host.</title>
        <authorList>
            <person name="Kotsyfakis M."/>
            <person name="Schwarz A."/>
            <person name="Erhart J."/>
            <person name="Ribeiro J.M."/>
        </authorList>
    </citation>
    <scope>NUCLEOTIDE SEQUENCE</scope>
    <source>
        <tissue evidence="2">Salivary gland and midgut</tissue>
    </source>
</reference>
<dbReference type="AlphaFoldDB" id="V5HKT9"/>
<accession>V5HKT9</accession>
<dbReference type="PROSITE" id="PS50191">
    <property type="entry name" value="CRAL_TRIO"/>
    <property type="match status" value="1"/>
</dbReference>
<proteinExistence type="evidence at transcript level"/>